<dbReference type="InterPro" id="IPR042235">
    <property type="entry name" value="ZP-C_dom"/>
</dbReference>
<keyword evidence="2" id="KW-1015">Disulfide bond</keyword>
<evidence type="ECO:0000259" key="3">
    <source>
        <dbReference type="PROSITE" id="PS51034"/>
    </source>
</evidence>
<reference evidence="4" key="1">
    <citation type="submission" date="2020-07" db="EMBL/GenBank/DDBJ databases">
        <title>Clarias magur genome sequencing, assembly and annotation.</title>
        <authorList>
            <person name="Kushwaha B."/>
            <person name="Kumar R."/>
            <person name="Das P."/>
            <person name="Joshi C.G."/>
            <person name="Kumar D."/>
            <person name="Nagpure N.S."/>
            <person name="Pandey M."/>
            <person name="Agarwal S."/>
            <person name="Srivastava S."/>
            <person name="Singh M."/>
            <person name="Sahoo L."/>
            <person name="Jayasankar P."/>
            <person name="Meher P.K."/>
            <person name="Koringa P.G."/>
            <person name="Iquebal M.A."/>
            <person name="Das S.P."/>
            <person name="Bit A."/>
            <person name="Patnaik S."/>
            <person name="Patel N."/>
            <person name="Shah T.M."/>
            <person name="Hinsu A."/>
            <person name="Jena J.K."/>
        </authorList>
    </citation>
    <scope>NUCLEOTIDE SEQUENCE</scope>
    <source>
        <strain evidence="4">CIFAMagur01</strain>
        <tissue evidence="4">Testis</tissue>
    </source>
</reference>
<evidence type="ECO:0000313" key="5">
    <source>
        <dbReference type="Proteomes" id="UP000727407"/>
    </source>
</evidence>
<keyword evidence="5" id="KW-1185">Reference proteome</keyword>
<dbReference type="AlphaFoldDB" id="A0A8J4TY59"/>
<dbReference type="InterPro" id="IPR001507">
    <property type="entry name" value="ZP_dom"/>
</dbReference>
<dbReference type="PANTHER" id="PTHR14002">
    <property type="entry name" value="ENDOGLIN/TGF-BETA RECEPTOR TYPE III"/>
    <property type="match status" value="1"/>
</dbReference>
<feature type="non-terminal residue" evidence="4">
    <location>
        <position position="1"/>
    </location>
</feature>
<dbReference type="Gene3D" id="2.60.40.4100">
    <property type="entry name" value="Zona pellucida, ZP-C domain"/>
    <property type="match status" value="1"/>
</dbReference>
<dbReference type="EMBL" id="QNUK01000815">
    <property type="protein sequence ID" value="KAF5889407.1"/>
    <property type="molecule type" value="Genomic_DNA"/>
</dbReference>
<dbReference type="Proteomes" id="UP000727407">
    <property type="component" value="Unassembled WGS sequence"/>
</dbReference>
<dbReference type="Pfam" id="PF00100">
    <property type="entry name" value="Zona_pellucida"/>
    <property type="match status" value="1"/>
</dbReference>
<accession>A0A8J4TY59</accession>
<keyword evidence="1" id="KW-0732">Signal</keyword>
<dbReference type="PANTHER" id="PTHR14002:SF38">
    <property type="entry name" value="CUB AND ZONA PELLUCIDA-LIKE DOMAIN-CONTAINING PROTEIN 1"/>
    <property type="match status" value="1"/>
</dbReference>
<feature type="domain" description="ZP" evidence="3">
    <location>
        <begin position="1"/>
        <end position="59"/>
    </location>
</feature>
<comment type="caution">
    <text evidence="4">The sequence shown here is derived from an EMBL/GenBank/DDBJ whole genome shotgun (WGS) entry which is preliminary data.</text>
</comment>
<gene>
    <name evidence="4" type="ORF">DAT39_020889</name>
</gene>
<evidence type="ECO:0000313" key="4">
    <source>
        <dbReference type="EMBL" id="KAF5889407.1"/>
    </source>
</evidence>
<name>A0A8J4TY59_CLAMG</name>
<dbReference type="PROSITE" id="PS51034">
    <property type="entry name" value="ZP_2"/>
    <property type="match status" value="1"/>
</dbReference>
<sequence length="81" mass="9634">CRRDSKVTIYGNGDKYFAQFAFRVFKFLRTHNRVFLRCHIFFCVGNDKNSRCRQGCRNRKKRSLSSDYHTQVITLGPIILK</sequence>
<evidence type="ECO:0000256" key="1">
    <source>
        <dbReference type="ARBA" id="ARBA00022729"/>
    </source>
</evidence>
<feature type="non-terminal residue" evidence="4">
    <location>
        <position position="81"/>
    </location>
</feature>
<dbReference type="OrthoDB" id="10063988at2759"/>
<proteinExistence type="predicted"/>
<evidence type="ECO:0000256" key="2">
    <source>
        <dbReference type="ARBA" id="ARBA00023157"/>
    </source>
</evidence>
<organism evidence="4 5">
    <name type="scientific">Clarias magur</name>
    <name type="common">Asian catfish</name>
    <name type="synonym">Macropteronotus magur</name>
    <dbReference type="NCBI Taxonomy" id="1594786"/>
    <lineage>
        <taxon>Eukaryota</taxon>
        <taxon>Metazoa</taxon>
        <taxon>Chordata</taxon>
        <taxon>Craniata</taxon>
        <taxon>Vertebrata</taxon>
        <taxon>Euteleostomi</taxon>
        <taxon>Actinopterygii</taxon>
        <taxon>Neopterygii</taxon>
        <taxon>Teleostei</taxon>
        <taxon>Ostariophysi</taxon>
        <taxon>Siluriformes</taxon>
        <taxon>Clariidae</taxon>
        <taxon>Clarias</taxon>
    </lineage>
</organism>
<protein>
    <submittedName>
        <fullName evidence="4">Deleted in malignant brain tumors 1 protein-like</fullName>
    </submittedName>
</protein>
<dbReference type="InterPro" id="IPR055355">
    <property type="entry name" value="ZP-C"/>
</dbReference>